<name>A0AAW1TP45_9CUCU</name>
<proteinExistence type="predicted"/>
<evidence type="ECO:0000313" key="4">
    <source>
        <dbReference type="Proteomes" id="UP001431783"/>
    </source>
</evidence>
<dbReference type="GO" id="GO:0010506">
    <property type="term" value="P:regulation of autophagy"/>
    <property type="evidence" value="ECO:0007669"/>
    <property type="project" value="InterPro"/>
</dbReference>
<dbReference type="InterPro" id="IPR036322">
    <property type="entry name" value="WD40_repeat_dom_sf"/>
</dbReference>
<dbReference type="PANTHER" id="PTHR12897:SF4">
    <property type="entry name" value="REGULATOR OF MON1-CCZ1 COMPLEX"/>
    <property type="match status" value="1"/>
</dbReference>
<accession>A0AAW1TP45</accession>
<evidence type="ECO:0000313" key="3">
    <source>
        <dbReference type="EMBL" id="KAK9870433.1"/>
    </source>
</evidence>
<dbReference type="SUPFAM" id="SSF50978">
    <property type="entry name" value="WD40 repeat-like"/>
    <property type="match status" value="1"/>
</dbReference>
<keyword evidence="4" id="KW-1185">Reference proteome</keyword>
<organism evidence="3 4">
    <name type="scientific">Henosepilachna vigintioctopunctata</name>
    <dbReference type="NCBI Taxonomy" id="420089"/>
    <lineage>
        <taxon>Eukaryota</taxon>
        <taxon>Metazoa</taxon>
        <taxon>Ecdysozoa</taxon>
        <taxon>Arthropoda</taxon>
        <taxon>Hexapoda</taxon>
        <taxon>Insecta</taxon>
        <taxon>Pterygota</taxon>
        <taxon>Neoptera</taxon>
        <taxon>Endopterygota</taxon>
        <taxon>Coleoptera</taxon>
        <taxon>Polyphaga</taxon>
        <taxon>Cucujiformia</taxon>
        <taxon>Coccinelloidea</taxon>
        <taxon>Coccinellidae</taxon>
        <taxon>Epilachninae</taxon>
        <taxon>Epilachnini</taxon>
        <taxon>Henosepilachna</taxon>
    </lineage>
</organism>
<dbReference type="Pfam" id="PF07035">
    <property type="entry name" value="RMC1_C"/>
    <property type="match status" value="1"/>
</dbReference>
<reference evidence="3 4" key="1">
    <citation type="submission" date="2023-03" db="EMBL/GenBank/DDBJ databases">
        <title>Genome insight into feeding habits of ladybird beetles.</title>
        <authorList>
            <person name="Li H.-S."/>
            <person name="Huang Y.-H."/>
            <person name="Pang H."/>
        </authorList>
    </citation>
    <scope>NUCLEOTIDE SEQUENCE [LARGE SCALE GENOMIC DNA]</scope>
    <source>
        <strain evidence="3">SYSU_2023b</strain>
        <tissue evidence="3">Whole body</tissue>
    </source>
</reference>
<dbReference type="InterPro" id="IPR049040">
    <property type="entry name" value="RMC1_N"/>
</dbReference>
<evidence type="ECO:0008006" key="5">
    <source>
        <dbReference type="Google" id="ProtNLM"/>
    </source>
</evidence>
<dbReference type="Proteomes" id="UP001431783">
    <property type="component" value="Unassembled WGS sequence"/>
</dbReference>
<evidence type="ECO:0000259" key="2">
    <source>
        <dbReference type="Pfam" id="PF21029"/>
    </source>
</evidence>
<dbReference type="GO" id="GO:0031902">
    <property type="term" value="C:late endosome membrane"/>
    <property type="evidence" value="ECO:0007669"/>
    <property type="project" value="TreeGrafter"/>
</dbReference>
<dbReference type="EMBL" id="JARQZJ010000003">
    <property type="protein sequence ID" value="KAK9870433.1"/>
    <property type="molecule type" value="Genomic_DNA"/>
</dbReference>
<sequence length="622" mass="70416">MAASDYYLELTANPLRFEAGNQLTNVFFDDSNKQVFSVRSGGVMGVVVKGLNELDKPLNFRMEDRGPVLSIKFSLDLKILAVHRTNSSVEFMNFNGVSLEEEYSQSCKKNHKILGFVWTLENEVAFITDHGVELYKVISDKKSLKQLKTLSHSLQWFVWCPVNKIALLASAHGSQLQPIYFKTGTVGKLSRVESMPCKMALERDITLGTLYGTPAFLILRHQSGPQTAEVHIHELSGPGQAPVKTHILKLGMSGRFAINIVDNLILVHHQASRSSQIFDIALPGESDGIVKYHTAVGPAKSFKPASLTVPGLDDNQMQPCELYSPNWVVFQPNIVIDAKLGCLWHINLCLPNLCSVISDLVTCTRLLLRRSEGKIVLLNVLLMRIRQKEPPLEKIREAFNYINREYRTWLEIVLQNQTASPAHDPIRSKPIANGNIIIVDQIEIFNEIFLKLDEESEINKLEWVLIAYLTSLFEYDIKALQNMNELLVTTLVRRQKFTSLQQLLQYGVIADSKTLACILLSLGNIYEAGTQLALDMLSRLNAEEEIQEILLSQGQILTAMKLSPDKKNLRKFLQAAQDSNDEQIFHTVLYYFKNHPTHNAAFKRDSRLDGFIHYYNSLFQDK</sequence>
<dbReference type="GO" id="GO:0035658">
    <property type="term" value="C:Mon1-Ccz1 complex"/>
    <property type="evidence" value="ECO:0007669"/>
    <property type="project" value="InterPro"/>
</dbReference>
<dbReference type="PANTHER" id="PTHR12897">
    <property type="entry name" value="COLON CANCER-ASSOCIATED PROTEIN MIC1"/>
    <property type="match status" value="1"/>
</dbReference>
<gene>
    <name evidence="3" type="ORF">WA026_008003</name>
</gene>
<dbReference type="AlphaFoldDB" id="A0AAW1TP45"/>
<dbReference type="Pfam" id="PF21029">
    <property type="entry name" value="RMC1_N"/>
    <property type="match status" value="1"/>
</dbReference>
<protein>
    <recommendedName>
        <fullName evidence="5">Mic1 domain-containing protein</fullName>
    </recommendedName>
</protein>
<dbReference type="GO" id="GO:0005765">
    <property type="term" value="C:lysosomal membrane"/>
    <property type="evidence" value="ECO:0007669"/>
    <property type="project" value="TreeGrafter"/>
</dbReference>
<dbReference type="InterPro" id="IPR040371">
    <property type="entry name" value="RMC1"/>
</dbReference>
<dbReference type="InterPro" id="IPR009755">
    <property type="entry name" value="RMC1_C"/>
</dbReference>
<comment type="caution">
    <text evidence="3">The sequence shown here is derived from an EMBL/GenBank/DDBJ whole genome shotgun (WGS) entry which is preliminary data.</text>
</comment>
<evidence type="ECO:0000259" key="1">
    <source>
        <dbReference type="Pfam" id="PF07035"/>
    </source>
</evidence>
<feature type="domain" description="Mic1" evidence="1">
    <location>
        <begin position="370"/>
        <end position="594"/>
    </location>
</feature>
<feature type="domain" description="Regulator of MON1-CCZ1 complex N-terminal" evidence="2">
    <location>
        <begin position="26"/>
        <end position="144"/>
    </location>
</feature>